<dbReference type="RefSeq" id="WP_221861754.1">
    <property type="nucleotide sequence ID" value="NZ_JAIKTU010000011.1"/>
</dbReference>
<protein>
    <recommendedName>
        <fullName evidence="3">Phage tail protein</fullName>
    </recommendedName>
</protein>
<sequence length="155" mass="16360">MAGFTGVFPVYNLDFKIGTKGLASTDKDMVTISDMENFGIKIDGKVEDWTPMTTNGWARSLMTGKSFSISLKGKRSVGDLGNDYVAATAWKDGLECSTKGSIGFPDGSKLAFNCVINVTNVGGDDSTKVAPLEFDLKGDGKPEFIPATVSPSVGS</sequence>
<dbReference type="NCBIfam" id="NF047353">
    <property type="entry name" value="tube_lmo2291"/>
    <property type="match status" value="1"/>
</dbReference>
<proteinExistence type="predicted"/>
<reference evidence="1 2" key="1">
    <citation type="journal article" date="2021" name="Cell Host Microbe">
        <title>in vivo commensal control of Clostridioides difficile virulence.</title>
        <authorList>
            <person name="Girinathan B.P."/>
            <person name="Dibenedetto N."/>
            <person name="Worley J.N."/>
            <person name="Peltier J."/>
            <person name="Arrieta-Ortiz M.L."/>
            <person name="Rupa Christinal Immanuel S."/>
            <person name="Lavin R."/>
            <person name="Delaney M.L."/>
            <person name="Cummins C."/>
            <person name="Hoffmann M."/>
            <person name="Luo Y."/>
            <person name="Gonzalez-Escalona N."/>
            <person name="Allard M."/>
            <person name="Onderdonk A.B."/>
            <person name="Gerber G.K."/>
            <person name="Sonenshein A.L."/>
            <person name="Baliga N."/>
            <person name="Dupuy B."/>
            <person name="Bry L."/>
        </authorList>
    </citation>
    <scope>NUCLEOTIDE SEQUENCE [LARGE SCALE GENOMIC DNA]</scope>
    <source>
        <strain evidence="1 2">DSM 599</strain>
    </source>
</reference>
<evidence type="ECO:0008006" key="3">
    <source>
        <dbReference type="Google" id="ProtNLM"/>
    </source>
</evidence>
<organism evidence="1 2">
    <name type="scientific">Clostridium sardiniense</name>
    <name type="common">Clostridium absonum</name>
    <dbReference type="NCBI Taxonomy" id="29369"/>
    <lineage>
        <taxon>Bacteria</taxon>
        <taxon>Bacillati</taxon>
        <taxon>Bacillota</taxon>
        <taxon>Clostridia</taxon>
        <taxon>Eubacteriales</taxon>
        <taxon>Clostridiaceae</taxon>
        <taxon>Clostridium</taxon>
    </lineage>
</organism>
<gene>
    <name evidence="1" type="ORF">K5V21_13760</name>
</gene>
<evidence type="ECO:0000313" key="2">
    <source>
        <dbReference type="Proteomes" id="UP001299068"/>
    </source>
</evidence>
<dbReference type="Proteomes" id="UP001299068">
    <property type="component" value="Unassembled WGS sequence"/>
</dbReference>
<evidence type="ECO:0000313" key="1">
    <source>
        <dbReference type="EMBL" id="MBY0756511.1"/>
    </source>
</evidence>
<name>A0ABS7L0C5_CLOSR</name>
<comment type="caution">
    <text evidence="1">The sequence shown here is derived from an EMBL/GenBank/DDBJ whole genome shotgun (WGS) entry which is preliminary data.</text>
</comment>
<keyword evidence="2" id="KW-1185">Reference proteome</keyword>
<dbReference type="EMBL" id="JAIKTU010000011">
    <property type="protein sequence ID" value="MBY0756511.1"/>
    <property type="molecule type" value="Genomic_DNA"/>
</dbReference>
<accession>A0ABS7L0C5</accession>